<dbReference type="EMBL" id="JARFPK010000052">
    <property type="protein sequence ID" value="MDF0591633.1"/>
    <property type="molecule type" value="Genomic_DNA"/>
</dbReference>
<gene>
    <name evidence="1" type="ORF">P0O15_10735</name>
</gene>
<evidence type="ECO:0000313" key="2">
    <source>
        <dbReference type="Proteomes" id="UP001220010"/>
    </source>
</evidence>
<accession>A0ABT5XAA2</accession>
<sequence>AGTGGRLALVSGEEAETVCEGMDIPQLVEILSRRREEIDLLILVGERLKPYVQGLKARYAPDLDSGLAAANEALKGGDRIISCVKCFR</sequence>
<organism evidence="1 2">
    <name type="scientific">Candidatus Methanocrinis natronophilus</name>
    <dbReference type="NCBI Taxonomy" id="3033396"/>
    <lineage>
        <taxon>Archaea</taxon>
        <taxon>Methanobacteriati</taxon>
        <taxon>Methanobacteriota</taxon>
        <taxon>Stenosarchaea group</taxon>
        <taxon>Methanomicrobia</taxon>
        <taxon>Methanotrichales</taxon>
        <taxon>Methanotrichaceae</taxon>
        <taxon>Methanocrinis</taxon>
    </lineage>
</organism>
<feature type="non-terminal residue" evidence="1">
    <location>
        <position position="1"/>
    </location>
</feature>
<reference evidence="1 2" key="1">
    <citation type="submission" date="2023-03" db="EMBL/GenBank/DDBJ databases">
        <title>WGS of Methanotrichaceae archaeon Mx.</title>
        <authorList>
            <person name="Sorokin D.Y."/>
            <person name="Merkel A.Y."/>
        </authorList>
    </citation>
    <scope>NUCLEOTIDE SEQUENCE [LARGE SCALE GENOMIC DNA]</scope>
    <source>
        <strain evidence="1 2">Mx</strain>
    </source>
</reference>
<proteinExistence type="predicted"/>
<protein>
    <submittedName>
        <fullName evidence="1">Coenzyme F430 synthase</fullName>
    </submittedName>
</protein>
<dbReference type="Proteomes" id="UP001220010">
    <property type="component" value="Unassembled WGS sequence"/>
</dbReference>
<comment type="caution">
    <text evidence="1">The sequence shown here is derived from an EMBL/GenBank/DDBJ whole genome shotgun (WGS) entry which is preliminary data.</text>
</comment>
<name>A0ABT5XAA2_9EURY</name>
<keyword evidence="2" id="KW-1185">Reference proteome</keyword>
<evidence type="ECO:0000313" key="1">
    <source>
        <dbReference type="EMBL" id="MDF0591633.1"/>
    </source>
</evidence>